<dbReference type="Proteomes" id="UP000199446">
    <property type="component" value="Unassembled WGS sequence"/>
</dbReference>
<dbReference type="InterPro" id="IPR010349">
    <property type="entry name" value="Asparaginase_II"/>
</dbReference>
<dbReference type="STRING" id="482827.SAMN04488243_14420"/>
<dbReference type="EMBL" id="FNBC01000044">
    <property type="protein sequence ID" value="SDF35775.1"/>
    <property type="molecule type" value="Genomic_DNA"/>
</dbReference>
<dbReference type="OrthoDB" id="9770793at2"/>
<dbReference type="Pfam" id="PF06089">
    <property type="entry name" value="Asparaginase_II"/>
    <property type="match status" value="1"/>
</dbReference>
<dbReference type="PANTHER" id="PTHR42110">
    <property type="entry name" value="L-ASPARAGINASE, PUTATIVE (AFU_ORTHOLOGUE AFUA_3G11890)-RELATED"/>
    <property type="match status" value="1"/>
</dbReference>
<name>A0A1G7KF50_9DEIN</name>
<gene>
    <name evidence="1" type="ORF">SAMN04488243_14420</name>
</gene>
<protein>
    <submittedName>
        <fullName evidence="1">Asparaginase</fullName>
    </submittedName>
</protein>
<accession>A0A1G7KF50</accession>
<evidence type="ECO:0000313" key="2">
    <source>
        <dbReference type="Proteomes" id="UP000199446"/>
    </source>
</evidence>
<sequence>MKAEVLVYRGALVENRHRVSLAVYGREGLSAYAGDPTLVSYLRSSAKPFQALALFLTGAVERFGLTEEEIALATASHDGTEAHVEVAARFLKKLGLGPEHLVCGVHPPFSREARKALEEKGLAPTPLHHNCSGKHAGMLAAALALGAPTEGYERPDHPVQRLNRKTLAELSGTEPLHATDGCSVPTFALSLSRAARAFYLLASPEEAPLAYREPLRRVREAMRRHPQLVAGPGSIDTLLMERLPVVAKRGADGYYGLALLESPRGPLGLALKVEDGSAQAREVMVVALLRALGLDPGPTPWDRPEVRNHRGLLVGHLEARLELSWV</sequence>
<dbReference type="RefSeq" id="WP_093008530.1">
    <property type="nucleotide sequence ID" value="NZ_FNBC01000044.1"/>
</dbReference>
<organism evidence="1 2">
    <name type="scientific">Thermus arciformis</name>
    <dbReference type="NCBI Taxonomy" id="482827"/>
    <lineage>
        <taxon>Bacteria</taxon>
        <taxon>Thermotogati</taxon>
        <taxon>Deinococcota</taxon>
        <taxon>Deinococci</taxon>
        <taxon>Thermales</taxon>
        <taxon>Thermaceae</taxon>
        <taxon>Thermus</taxon>
    </lineage>
</organism>
<dbReference type="PANTHER" id="PTHR42110:SF1">
    <property type="entry name" value="L-ASPARAGINASE, PUTATIVE (AFU_ORTHOLOGUE AFUA_3G11890)-RELATED"/>
    <property type="match status" value="1"/>
</dbReference>
<dbReference type="AlphaFoldDB" id="A0A1G7KF50"/>
<keyword evidence="2" id="KW-1185">Reference proteome</keyword>
<proteinExistence type="predicted"/>
<reference evidence="2" key="1">
    <citation type="submission" date="2016-10" db="EMBL/GenBank/DDBJ databases">
        <authorList>
            <person name="Varghese N."/>
            <person name="Submissions S."/>
        </authorList>
    </citation>
    <scope>NUCLEOTIDE SEQUENCE [LARGE SCALE GENOMIC DNA]</scope>
    <source>
        <strain evidence="2">CGMCC 1.6992</strain>
    </source>
</reference>
<evidence type="ECO:0000313" key="1">
    <source>
        <dbReference type="EMBL" id="SDF35775.1"/>
    </source>
</evidence>